<evidence type="ECO:0000256" key="1">
    <source>
        <dbReference type="SAM" id="Phobius"/>
    </source>
</evidence>
<dbReference type="EMBL" id="AABL01000427">
    <property type="protein sequence ID" value="EAA20940.1"/>
    <property type="molecule type" value="Genomic_DNA"/>
</dbReference>
<keyword evidence="1" id="KW-0812">Transmembrane</keyword>
<evidence type="ECO:0000313" key="2">
    <source>
        <dbReference type="EMBL" id="EAA20940.1"/>
    </source>
</evidence>
<keyword evidence="1" id="KW-0472">Membrane</keyword>
<gene>
    <name evidence="2" type="ORF">PY01593</name>
</gene>
<protein>
    <submittedName>
        <fullName evidence="2">Uncharacterized protein</fullName>
    </submittedName>
</protein>
<keyword evidence="1" id="KW-1133">Transmembrane helix</keyword>
<reference evidence="2 3" key="1">
    <citation type="journal article" date="2002" name="Nature">
        <title>Genome sequence and comparative analysis of the model rodent malaria parasite Plasmodium yoelii yoelii.</title>
        <authorList>
            <person name="Carlton J.M."/>
            <person name="Angiuoli S.V."/>
            <person name="Suh B.B."/>
            <person name="Kooij T.W."/>
            <person name="Pertea M."/>
            <person name="Silva J.C."/>
            <person name="Ermolaeva M.D."/>
            <person name="Allen J.E."/>
            <person name="Selengut J.D."/>
            <person name="Koo H.L."/>
            <person name="Peterson J.D."/>
            <person name="Pop M."/>
            <person name="Kosack D.S."/>
            <person name="Shumway M.F."/>
            <person name="Bidwell S.L."/>
            <person name="Shallom S.J."/>
            <person name="van Aken S.E."/>
            <person name="Riedmuller S.B."/>
            <person name="Feldblyum T.V."/>
            <person name="Cho J.K."/>
            <person name="Quackenbush J."/>
            <person name="Sedegah M."/>
            <person name="Shoaibi A."/>
            <person name="Cummings L.M."/>
            <person name="Florens L."/>
            <person name="Yates J.R."/>
            <person name="Raine J.D."/>
            <person name="Sinden R.E."/>
            <person name="Harris M.A."/>
            <person name="Cunningham D.A."/>
            <person name="Preiser P.R."/>
            <person name="Bergman L.W."/>
            <person name="Vaidya A.B."/>
            <person name="van Lin L.H."/>
            <person name="Janse C.J."/>
            <person name="Waters A.P."/>
            <person name="Smith H.O."/>
            <person name="White O.R."/>
            <person name="Salzberg S.L."/>
            <person name="Venter J.C."/>
            <person name="Fraser C.M."/>
            <person name="Hoffman S.L."/>
            <person name="Gardner M.J."/>
            <person name="Carucci D.J."/>
        </authorList>
    </citation>
    <scope>NUCLEOTIDE SEQUENCE [LARGE SCALE GENOMIC DNA]</scope>
    <source>
        <strain evidence="2 3">17XNL</strain>
    </source>
</reference>
<name>Q7RP67_PLAYO</name>
<dbReference type="Proteomes" id="UP000008553">
    <property type="component" value="Unassembled WGS sequence"/>
</dbReference>
<dbReference type="PaxDb" id="73239-Q7RP67"/>
<organism evidence="2 3">
    <name type="scientific">Plasmodium yoelii yoelii</name>
    <dbReference type="NCBI Taxonomy" id="73239"/>
    <lineage>
        <taxon>Eukaryota</taxon>
        <taxon>Sar</taxon>
        <taxon>Alveolata</taxon>
        <taxon>Apicomplexa</taxon>
        <taxon>Aconoidasida</taxon>
        <taxon>Haemosporida</taxon>
        <taxon>Plasmodiidae</taxon>
        <taxon>Plasmodium</taxon>
        <taxon>Plasmodium (Vinckeia)</taxon>
    </lineage>
</organism>
<comment type="caution">
    <text evidence="2">The sequence shown here is derived from an EMBL/GenBank/DDBJ whole genome shotgun (WGS) entry which is preliminary data.</text>
</comment>
<proteinExistence type="predicted"/>
<feature type="transmembrane region" description="Helical" evidence="1">
    <location>
        <begin position="39"/>
        <end position="61"/>
    </location>
</feature>
<evidence type="ECO:0000313" key="3">
    <source>
        <dbReference type="Proteomes" id="UP000008553"/>
    </source>
</evidence>
<dbReference type="InParanoid" id="Q7RP67"/>
<sequence length="71" mass="8737">LTKIFFNFPLLISSSESISDWNKGLGIRAHEIAYFHSTFMLYFIFSMNQKCFSWFIIMCIYMHKIHWYYMF</sequence>
<accession>Q7RP67</accession>
<keyword evidence="3" id="KW-1185">Reference proteome</keyword>
<dbReference type="AlphaFoldDB" id="Q7RP67"/>
<feature type="non-terminal residue" evidence="2">
    <location>
        <position position="1"/>
    </location>
</feature>